<reference evidence="20 21" key="1">
    <citation type="submission" date="2019-07" db="EMBL/GenBank/DDBJ databases">
        <title>Tomitella cavernea sp. nov., an actinomycete isolated from soil.</title>
        <authorList>
            <person name="Cheng J."/>
        </authorList>
    </citation>
    <scope>NUCLEOTIDE SEQUENCE [LARGE SCALE GENOMIC DNA]</scope>
    <source>
        <strain evidence="20 21">HY188</strain>
    </source>
</reference>
<comment type="similarity">
    <text evidence="7">Belongs to the CobU/CobP family.</text>
</comment>
<evidence type="ECO:0000259" key="19">
    <source>
        <dbReference type="Pfam" id="PF12706"/>
    </source>
</evidence>
<dbReference type="Pfam" id="PF02283">
    <property type="entry name" value="CobU"/>
    <property type="match status" value="1"/>
</dbReference>
<evidence type="ECO:0000256" key="16">
    <source>
        <dbReference type="ARBA" id="ARBA00029570"/>
    </source>
</evidence>
<dbReference type="PANTHER" id="PTHR34848:SF1">
    <property type="entry name" value="BIFUNCTIONAL ADENOSYLCOBALAMIN BIOSYNTHESIS PROTEIN COBU"/>
    <property type="match status" value="1"/>
</dbReference>
<organism evidence="20 21">
    <name type="scientific">Tomitella fengzijianii</name>
    <dbReference type="NCBI Taxonomy" id="2597660"/>
    <lineage>
        <taxon>Bacteria</taxon>
        <taxon>Bacillati</taxon>
        <taxon>Actinomycetota</taxon>
        <taxon>Actinomycetes</taxon>
        <taxon>Mycobacteriales</taxon>
        <taxon>Tomitella</taxon>
    </lineage>
</organism>
<accession>A0A516X5Q0</accession>
<dbReference type="GO" id="GO:0009236">
    <property type="term" value="P:cobalamin biosynthetic process"/>
    <property type="evidence" value="ECO:0007669"/>
    <property type="project" value="UniProtKB-UniPathway"/>
</dbReference>
<dbReference type="Gene3D" id="3.60.15.10">
    <property type="entry name" value="Ribonuclease Z/Hydroxyacylglutathione hydrolase-like"/>
    <property type="match status" value="1"/>
</dbReference>
<evidence type="ECO:0000256" key="14">
    <source>
        <dbReference type="ARBA" id="ARBA00022840"/>
    </source>
</evidence>
<keyword evidence="13" id="KW-0418">Kinase</keyword>
<dbReference type="UniPathway" id="UPA00148">
    <property type="reaction ID" value="UER00236"/>
</dbReference>
<keyword evidence="12" id="KW-0547">Nucleotide-binding</keyword>
<dbReference type="GO" id="GO:0008820">
    <property type="term" value="F:cobinamide phosphate guanylyltransferase activity"/>
    <property type="evidence" value="ECO:0007669"/>
    <property type="project" value="UniProtKB-EC"/>
</dbReference>
<dbReference type="KEGG" id="toy:FO059_15045"/>
<dbReference type="RefSeq" id="WP_143909802.1">
    <property type="nucleotide sequence ID" value="NZ_CP041765.1"/>
</dbReference>
<evidence type="ECO:0000313" key="21">
    <source>
        <dbReference type="Proteomes" id="UP000317344"/>
    </source>
</evidence>
<keyword evidence="15" id="KW-0342">GTP-binding</keyword>
<evidence type="ECO:0000256" key="13">
    <source>
        <dbReference type="ARBA" id="ARBA00022777"/>
    </source>
</evidence>
<evidence type="ECO:0000256" key="4">
    <source>
        <dbReference type="ARBA" id="ARBA00003889"/>
    </source>
</evidence>
<keyword evidence="14" id="KW-0067">ATP-binding</keyword>
<evidence type="ECO:0000313" key="20">
    <source>
        <dbReference type="EMBL" id="QDQ98397.1"/>
    </source>
</evidence>
<dbReference type="GO" id="GO:0005525">
    <property type="term" value="F:GTP binding"/>
    <property type="evidence" value="ECO:0007669"/>
    <property type="project" value="UniProtKB-KW"/>
</dbReference>
<evidence type="ECO:0000256" key="17">
    <source>
        <dbReference type="ARBA" id="ARBA00030571"/>
    </source>
</evidence>
<evidence type="ECO:0000256" key="7">
    <source>
        <dbReference type="ARBA" id="ARBA00007490"/>
    </source>
</evidence>
<comment type="pathway">
    <text evidence="6">Cofactor biosynthesis; adenosylcobalamin biosynthesis; adenosylcobalamin from cob(II)yrinate a,c-diamide: step 5/7.</text>
</comment>
<dbReference type="GO" id="GO:0043752">
    <property type="term" value="F:adenosylcobinamide kinase activity"/>
    <property type="evidence" value="ECO:0007669"/>
    <property type="project" value="UniProtKB-EC"/>
</dbReference>
<dbReference type="InterPro" id="IPR001279">
    <property type="entry name" value="Metallo-B-lactamas"/>
</dbReference>
<keyword evidence="10" id="KW-0169">Cobalamin biosynthesis</keyword>
<dbReference type="AlphaFoldDB" id="A0A516X5Q0"/>
<evidence type="ECO:0000256" key="15">
    <source>
        <dbReference type="ARBA" id="ARBA00023134"/>
    </source>
</evidence>
<dbReference type="InterPro" id="IPR003203">
    <property type="entry name" value="CobU/CobP"/>
</dbReference>
<evidence type="ECO:0000256" key="9">
    <source>
        <dbReference type="ARBA" id="ARBA00012523"/>
    </source>
</evidence>
<evidence type="ECO:0000256" key="1">
    <source>
        <dbReference type="ARBA" id="ARBA00000312"/>
    </source>
</evidence>
<sequence>MSGGEVVLLGSGAADGWPNPFCECASCTAAARSGQVRAQTSALLDGRLLLDCGPETPRGAVRAGRSLAGVRHLLLTHSHPDHLGPAALLFRHWAGRREPLDVVGPADVIAQCRPWAAPDDPVRFIEVAAGDEVTLGGDDGLPYRIRVLAAAHAVWSEGDAVLYDVERVGAGHRGGPGRILWATDTGPLPAPTLRAVAGARFDAVFLEETFGDRADLHGGHLNLTTFPRALAELRRCGAVGDATRVVAVHLSHHNPPPDELARRLAEWGVLMGEDAMSVPLPVPGAGRQTGVEPRPGGARPRRTLVLGGARSGKSTLAEETLADRADVTYLATGGHGRGDAEWLARVAAHRERRPASWRTVETTDVAGRLRAATGPVLLDCLGTWLTARIDRHAAWDGGPLERVEADVDELVAAWRACPVQAVAVSNEVGSGVVPATASGRLFRDLLGRLNARIAAESDSVVLVVAGLPTRLR</sequence>
<feature type="domain" description="Metallo-beta-lactamase" evidence="19">
    <location>
        <begin position="47"/>
        <end position="249"/>
    </location>
</feature>
<reference evidence="20 21" key="2">
    <citation type="submission" date="2019-07" db="EMBL/GenBank/DDBJ databases">
        <authorList>
            <person name="Huang Y."/>
        </authorList>
    </citation>
    <scope>NUCLEOTIDE SEQUENCE [LARGE SCALE GENOMIC DNA]</scope>
    <source>
        <strain evidence="20 21">HY188</strain>
    </source>
</reference>
<dbReference type="InterPro" id="IPR036866">
    <property type="entry name" value="RibonucZ/Hydroxyglut_hydro"/>
</dbReference>
<evidence type="ECO:0000256" key="12">
    <source>
        <dbReference type="ARBA" id="ARBA00022741"/>
    </source>
</evidence>
<name>A0A516X5Q0_9ACTN</name>
<keyword evidence="21" id="KW-1185">Reference proteome</keyword>
<comment type="function">
    <text evidence="4">Catalyzes ATP-dependent phosphorylation of adenosylcobinamide and addition of GMP to adenosylcobinamide phosphate.</text>
</comment>
<keyword evidence="20" id="KW-0378">Hydrolase</keyword>
<dbReference type="PANTHER" id="PTHR34848">
    <property type="match status" value="1"/>
</dbReference>
<evidence type="ECO:0000256" key="11">
    <source>
        <dbReference type="ARBA" id="ARBA00022679"/>
    </source>
</evidence>
<dbReference type="SUPFAM" id="SSF52540">
    <property type="entry name" value="P-loop containing nucleoside triphosphate hydrolases"/>
    <property type="match status" value="1"/>
</dbReference>
<evidence type="ECO:0000256" key="10">
    <source>
        <dbReference type="ARBA" id="ARBA00022573"/>
    </source>
</evidence>
<dbReference type="GO" id="GO:0005524">
    <property type="term" value="F:ATP binding"/>
    <property type="evidence" value="ECO:0007669"/>
    <property type="project" value="UniProtKB-KW"/>
</dbReference>
<dbReference type="InterPro" id="IPR027417">
    <property type="entry name" value="P-loop_NTPase"/>
</dbReference>
<evidence type="ECO:0000256" key="5">
    <source>
        <dbReference type="ARBA" id="ARBA00004692"/>
    </source>
</evidence>
<dbReference type="Pfam" id="PF12706">
    <property type="entry name" value="Lactamase_B_2"/>
    <property type="match status" value="1"/>
</dbReference>
<dbReference type="EC" id="2.7.7.62" evidence="9"/>
<evidence type="ECO:0000256" key="3">
    <source>
        <dbReference type="ARBA" id="ARBA00001522"/>
    </source>
</evidence>
<dbReference type="EC" id="2.7.1.156" evidence="8"/>
<dbReference type="SUPFAM" id="SSF56281">
    <property type="entry name" value="Metallo-hydrolase/oxidoreductase"/>
    <property type="match status" value="1"/>
</dbReference>
<dbReference type="CDD" id="cd00544">
    <property type="entry name" value="CobU"/>
    <property type="match status" value="1"/>
</dbReference>
<dbReference type="Gene3D" id="3.40.50.300">
    <property type="entry name" value="P-loop containing nucleotide triphosphate hydrolases"/>
    <property type="match status" value="1"/>
</dbReference>
<comment type="catalytic activity">
    <reaction evidence="1">
        <text>adenosylcob(III)inamide + ATP = adenosylcob(III)inamide phosphate + ADP + H(+)</text>
        <dbReference type="Rhea" id="RHEA:15769"/>
        <dbReference type="ChEBI" id="CHEBI:2480"/>
        <dbReference type="ChEBI" id="CHEBI:15378"/>
        <dbReference type="ChEBI" id="CHEBI:30616"/>
        <dbReference type="ChEBI" id="CHEBI:58502"/>
        <dbReference type="ChEBI" id="CHEBI:456216"/>
        <dbReference type="EC" id="2.7.1.156"/>
    </reaction>
</comment>
<keyword evidence="11" id="KW-0808">Transferase</keyword>
<evidence type="ECO:0000256" key="8">
    <source>
        <dbReference type="ARBA" id="ARBA00012016"/>
    </source>
</evidence>
<dbReference type="GO" id="GO:0016787">
    <property type="term" value="F:hydrolase activity"/>
    <property type="evidence" value="ECO:0007669"/>
    <property type="project" value="UniProtKB-KW"/>
</dbReference>
<feature type="region of interest" description="Disordered" evidence="18">
    <location>
        <begin position="280"/>
        <end position="301"/>
    </location>
</feature>
<protein>
    <recommendedName>
        <fullName evidence="16">Adenosylcobinamide kinase</fullName>
        <ecNumber evidence="8">2.7.1.156</ecNumber>
        <ecNumber evidence="9">2.7.7.62</ecNumber>
    </recommendedName>
    <alternativeName>
        <fullName evidence="17">Adenosylcobinamide-phosphate guanylyltransferase</fullName>
    </alternativeName>
</protein>
<proteinExistence type="inferred from homology"/>
<comment type="catalytic activity">
    <reaction evidence="2">
        <text>adenosylcob(III)inamide phosphate + GTP + H(+) = adenosylcob(III)inamide-GDP + diphosphate</text>
        <dbReference type="Rhea" id="RHEA:22712"/>
        <dbReference type="ChEBI" id="CHEBI:15378"/>
        <dbReference type="ChEBI" id="CHEBI:33019"/>
        <dbReference type="ChEBI" id="CHEBI:37565"/>
        <dbReference type="ChEBI" id="CHEBI:58502"/>
        <dbReference type="ChEBI" id="CHEBI:60487"/>
        <dbReference type="EC" id="2.7.7.62"/>
    </reaction>
</comment>
<dbReference type="EMBL" id="CP041765">
    <property type="protein sequence ID" value="QDQ98397.1"/>
    <property type="molecule type" value="Genomic_DNA"/>
</dbReference>
<evidence type="ECO:0000256" key="18">
    <source>
        <dbReference type="SAM" id="MobiDB-lite"/>
    </source>
</evidence>
<gene>
    <name evidence="20" type="ORF">FO059_15045</name>
</gene>
<evidence type="ECO:0000256" key="2">
    <source>
        <dbReference type="ARBA" id="ARBA00000711"/>
    </source>
</evidence>
<comment type="pathway">
    <text evidence="5">Cofactor biosynthesis; adenosylcobalamin biosynthesis; adenosylcobalamin from cob(II)yrinate a,c-diamide: step 6/7.</text>
</comment>
<evidence type="ECO:0000256" key="6">
    <source>
        <dbReference type="ARBA" id="ARBA00005159"/>
    </source>
</evidence>
<dbReference type="Proteomes" id="UP000317344">
    <property type="component" value="Chromosome"/>
</dbReference>
<comment type="catalytic activity">
    <reaction evidence="3">
        <text>adenosylcob(III)inamide + GTP = adenosylcob(III)inamide phosphate + GDP + H(+)</text>
        <dbReference type="Rhea" id="RHEA:15765"/>
        <dbReference type="ChEBI" id="CHEBI:2480"/>
        <dbReference type="ChEBI" id="CHEBI:15378"/>
        <dbReference type="ChEBI" id="CHEBI:37565"/>
        <dbReference type="ChEBI" id="CHEBI:58189"/>
        <dbReference type="ChEBI" id="CHEBI:58502"/>
        <dbReference type="EC" id="2.7.1.156"/>
    </reaction>
</comment>
<dbReference type="OrthoDB" id="9788370at2"/>